<evidence type="ECO:0000313" key="9">
    <source>
        <dbReference type="EMBL" id="CAI8045531.1"/>
    </source>
</evidence>
<feature type="transmembrane region" description="Helical" evidence="7">
    <location>
        <begin position="189"/>
        <end position="218"/>
    </location>
</feature>
<comment type="caution">
    <text evidence="9">The sequence shown here is derived from an EMBL/GenBank/DDBJ whole genome shotgun (WGS) entry which is preliminary data.</text>
</comment>
<keyword evidence="5 7" id="KW-0472">Membrane</keyword>
<evidence type="ECO:0000256" key="6">
    <source>
        <dbReference type="ARBA" id="ARBA00023315"/>
    </source>
</evidence>
<feature type="domain" description="Palmitoyltransferase DHHC" evidence="8">
    <location>
        <begin position="104"/>
        <end position="220"/>
    </location>
</feature>
<comment type="catalytic activity">
    <reaction evidence="7">
        <text>L-cysteinyl-[protein] + hexadecanoyl-CoA = S-hexadecanoyl-L-cysteinyl-[protein] + CoA</text>
        <dbReference type="Rhea" id="RHEA:36683"/>
        <dbReference type="Rhea" id="RHEA-COMP:10131"/>
        <dbReference type="Rhea" id="RHEA-COMP:11032"/>
        <dbReference type="ChEBI" id="CHEBI:29950"/>
        <dbReference type="ChEBI" id="CHEBI:57287"/>
        <dbReference type="ChEBI" id="CHEBI:57379"/>
        <dbReference type="ChEBI" id="CHEBI:74151"/>
        <dbReference type="EC" id="2.3.1.225"/>
    </reaction>
</comment>
<evidence type="ECO:0000256" key="3">
    <source>
        <dbReference type="ARBA" id="ARBA00022692"/>
    </source>
</evidence>
<dbReference type="AlphaFoldDB" id="A0AA35TEL5"/>
<organism evidence="9 10">
    <name type="scientific">Geodia barretti</name>
    <name type="common">Barrett's horny sponge</name>
    <dbReference type="NCBI Taxonomy" id="519541"/>
    <lineage>
        <taxon>Eukaryota</taxon>
        <taxon>Metazoa</taxon>
        <taxon>Porifera</taxon>
        <taxon>Demospongiae</taxon>
        <taxon>Heteroscleromorpha</taxon>
        <taxon>Tetractinellida</taxon>
        <taxon>Astrophorina</taxon>
        <taxon>Geodiidae</taxon>
        <taxon>Geodia</taxon>
    </lineage>
</organism>
<dbReference type="PROSITE" id="PS50216">
    <property type="entry name" value="DHHC"/>
    <property type="match status" value="1"/>
</dbReference>
<evidence type="ECO:0000259" key="8">
    <source>
        <dbReference type="Pfam" id="PF01529"/>
    </source>
</evidence>
<evidence type="ECO:0000313" key="10">
    <source>
        <dbReference type="Proteomes" id="UP001174909"/>
    </source>
</evidence>
<dbReference type="GO" id="GO:0016020">
    <property type="term" value="C:membrane"/>
    <property type="evidence" value="ECO:0007669"/>
    <property type="project" value="UniProtKB-SubCell"/>
</dbReference>
<keyword evidence="4 7" id="KW-1133">Transmembrane helix</keyword>
<dbReference type="Proteomes" id="UP001174909">
    <property type="component" value="Unassembled WGS sequence"/>
</dbReference>
<feature type="non-terminal residue" evidence="9">
    <location>
        <position position="320"/>
    </location>
</feature>
<evidence type="ECO:0000256" key="2">
    <source>
        <dbReference type="ARBA" id="ARBA00022679"/>
    </source>
</evidence>
<evidence type="ECO:0000256" key="7">
    <source>
        <dbReference type="RuleBase" id="RU079119"/>
    </source>
</evidence>
<reference evidence="9" key="1">
    <citation type="submission" date="2023-03" db="EMBL/GenBank/DDBJ databases">
        <authorList>
            <person name="Steffen K."/>
            <person name="Cardenas P."/>
        </authorList>
    </citation>
    <scope>NUCLEOTIDE SEQUENCE</scope>
</reference>
<comment type="similarity">
    <text evidence="7">Belongs to the DHHC palmitoyltransferase family.</text>
</comment>
<feature type="transmembrane region" description="Helical" evidence="7">
    <location>
        <begin position="44"/>
        <end position="65"/>
    </location>
</feature>
<dbReference type="GO" id="GO:0005794">
    <property type="term" value="C:Golgi apparatus"/>
    <property type="evidence" value="ECO:0007669"/>
    <property type="project" value="TreeGrafter"/>
</dbReference>
<gene>
    <name evidence="9" type="ORF">GBAR_LOCUS25184</name>
</gene>
<dbReference type="InterPro" id="IPR001594">
    <property type="entry name" value="Palmitoyltrfase_DHHC"/>
</dbReference>
<dbReference type="EMBL" id="CASHTH010003477">
    <property type="protein sequence ID" value="CAI8045531.1"/>
    <property type="molecule type" value="Genomic_DNA"/>
</dbReference>
<keyword evidence="2 7" id="KW-0808">Transferase</keyword>
<dbReference type="InterPro" id="IPR039859">
    <property type="entry name" value="PFA4/ZDH16/20/ERF2-like"/>
</dbReference>
<accession>A0AA35TEL5</accession>
<dbReference type="PANTHER" id="PTHR22883:SF405">
    <property type="entry name" value="PALMITOYLTRANSFERASE"/>
    <property type="match status" value="1"/>
</dbReference>
<dbReference type="GO" id="GO:0019706">
    <property type="term" value="F:protein-cysteine S-palmitoyltransferase activity"/>
    <property type="evidence" value="ECO:0007669"/>
    <property type="project" value="UniProtKB-EC"/>
</dbReference>
<name>A0AA35TEL5_GEOBA</name>
<keyword evidence="10" id="KW-1185">Reference proteome</keyword>
<comment type="domain">
    <text evidence="7">The DHHC domain is required for palmitoyltransferase activity.</text>
</comment>
<dbReference type="GO" id="GO:0006612">
    <property type="term" value="P:protein targeting to membrane"/>
    <property type="evidence" value="ECO:0007669"/>
    <property type="project" value="TreeGrafter"/>
</dbReference>
<feature type="transmembrane region" description="Helical" evidence="7">
    <location>
        <begin position="7"/>
        <end position="32"/>
    </location>
</feature>
<sequence>MVFNRDPLGIASSVCVYILLLFGDYAIVYHVLEYGQHEGLGRSFGALLSHCLFAMSIVCHLRASLTDPGYVPLSKTKIDFSSDLEKTESGQKKKKKREPPPIGEWTVCHRCEIYRPPRSHHCRKCGRCVRRMDHHCPWINNCVGELNLKYFFLFVMYSGFLCLYAAVLITVEWLWNREESAQDSTTDKVITVIVFFEAMTFGLFILVVGSGQTVAVLCDRNAIEIKRYGHPMGFPKTPKMALVQRSAEEVPDFCGCCLVSVPVFQTLSLQPNSPPISSTAWFRLSESLSLMHSSLSQSPCSSINFLLSPFLCGSSNVFVI</sequence>
<proteinExistence type="inferred from homology"/>
<dbReference type="PANTHER" id="PTHR22883">
    <property type="entry name" value="ZINC FINGER DHHC DOMAIN CONTAINING PROTEIN"/>
    <property type="match status" value="1"/>
</dbReference>
<evidence type="ECO:0000256" key="4">
    <source>
        <dbReference type="ARBA" id="ARBA00022989"/>
    </source>
</evidence>
<keyword evidence="6 7" id="KW-0012">Acyltransferase</keyword>
<keyword evidence="3 7" id="KW-0812">Transmembrane</keyword>
<dbReference type="EC" id="2.3.1.225" evidence="7"/>
<dbReference type="Pfam" id="PF01529">
    <property type="entry name" value="DHHC"/>
    <property type="match status" value="1"/>
</dbReference>
<evidence type="ECO:0000256" key="5">
    <source>
        <dbReference type="ARBA" id="ARBA00023136"/>
    </source>
</evidence>
<feature type="transmembrane region" description="Helical" evidence="7">
    <location>
        <begin position="150"/>
        <end position="169"/>
    </location>
</feature>
<comment type="subcellular location">
    <subcellularLocation>
        <location evidence="1">Membrane</location>
        <topology evidence="1">Multi-pass membrane protein</topology>
    </subcellularLocation>
</comment>
<dbReference type="GO" id="GO:0005783">
    <property type="term" value="C:endoplasmic reticulum"/>
    <property type="evidence" value="ECO:0007669"/>
    <property type="project" value="TreeGrafter"/>
</dbReference>
<evidence type="ECO:0000256" key="1">
    <source>
        <dbReference type="ARBA" id="ARBA00004141"/>
    </source>
</evidence>
<protein>
    <recommendedName>
        <fullName evidence="7">Palmitoyltransferase</fullName>
        <ecNumber evidence="7">2.3.1.225</ecNumber>
    </recommendedName>
</protein>